<evidence type="ECO:0000313" key="1">
    <source>
        <dbReference type="EMBL" id="AFM11440.1"/>
    </source>
</evidence>
<dbReference type="RefSeq" id="WP_014801958.1">
    <property type="nucleotide sequence ID" value="NC_018020.1"/>
</dbReference>
<keyword evidence="2" id="KW-1185">Reference proteome</keyword>
<accession>I4B2D3</accession>
<organism evidence="1 2">
    <name type="scientific">Turneriella parva (strain ATCC BAA-1111 / DSM 21527 / NCTC 11395 / H)</name>
    <name type="common">Leptospira parva</name>
    <dbReference type="NCBI Taxonomy" id="869212"/>
    <lineage>
        <taxon>Bacteria</taxon>
        <taxon>Pseudomonadati</taxon>
        <taxon>Spirochaetota</taxon>
        <taxon>Spirochaetia</taxon>
        <taxon>Leptospirales</taxon>
        <taxon>Leptospiraceae</taxon>
        <taxon>Turneriella</taxon>
    </lineage>
</organism>
<dbReference type="KEGG" id="tpx:Turpa_0789"/>
<sequence length="390" mass="43779">MNDLDLMTEIEKLAHVLKVTPDKLQFLRNLSLDEFRNLNQSISDRLLTDSSDVWARLAGVAKFMPNFINAQVAKSLLGPNITANLTYHVDVKQAVAISKSLNIEFLAQVAENLVPARAIHIIQAFPMDILVGLTRILTRDKKYFTMGAFVDYMDKDKILTLSKEIPDTESLLRVALYTQNKAHVATLTDGYSDEKIIDMVETAQRKDLWPSVIGLLAHFQEYQHQRLASLVGRVSVDALLGMVPFAIEHGALVHIFAFLKHLSNDMYAHMATICAKLDSEALSKLIHAADESGQLATALKIADYLAERDVERLAAMSHRYDDELLKRVILTAHKENLIPFGLRLLALLPEAEIPRAERIAGTIDKKIIADAQAQIDQSLLKERLAWLRKI</sequence>
<dbReference type="EMBL" id="CP002959">
    <property type="protein sequence ID" value="AFM11440.1"/>
    <property type="molecule type" value="Genomic_DNA"/>
</dbReference>
<evidence type="ECO:0000313" key="2">
    <source>
        <dbReference type="Proteomes" id="UP000006048"/>
    </source>
</evidence>
<dbReference type="STRING" id="869212.Turpa_0789"/>
<proteinExistence type="predicted"/>
<protein>
    <submittedName>
        <fullName evidence="1">Uncharacterized protein</fullName>
    </submittedName>
</protein>
<reference evidence="1 2" key="1">
    <citation type="submission" date="2012-06" db="EMBL/GenBank/DDBJ databases">
        <title>The complete chromosome of genome of Turneriella parva DSM 21527.</title>
        <authorList>
            <consortium name="US DOE Joint Genome Institute (JGI-PGF)"/>
            <person name="Lucas S."/>
            <person name="Han J."/>
            <person name="Lapidus A."/>
            <person name="Bruce D."/>
            <person name="Goodwin L."/>
            <person name="Pitluck S."/>
            <person name="Peters L."/>
            <person name="Kyrpides N."/>
            <person name="Mavromatis K."/>
            <person name="Ivanova N."/>
            <person name="Mikhailova N."/>
            <person name="Chertkov O."/>
            <person name="Detter J.C."/>
            <person name="Tapia R."/>
            <person name="Han C."/>
            <person name="Land M."/>
            <person name="Hauser L."/>
            <person name="Markowitz V."/>
            <person name="Cheng J.-F."/>
            <person name="Hugenholtz P."/>
            <person name="Woyke T."/>
            <person name="Wu D."/>
            <person name="Gronow S."/>
            <person name="Wellnitz S."/>
            <person name="Brambilla E."/>
            <person name="Klenk H.-P."/>
            <person name="Eisen J.A."/>
        </authorList>
    </citation>
    <scope>NUCLEOTIDE SEQUENCE [LARGE SCALE GENOMIC DNA]</scope>
    <source>
        <strain evidence="2">ATCC BAA-1111 / DSM 21527 / NCTC 11395 / H</strain>
    </source>
</reference>
<name>I4B2D3_TURPD</name>
<dbReference type="Proteomes" id="UP000006048">
    <property type="component" value="Chromosome"/>
</dbReference>
<gene>
    <name evidence="1" type="ordered locus">Turpa_0789</name>
</gene>
<dbReference type="OrthoDB" id="348113at2"/>
<dbReference type="HOGENOM" id="CLU_718934_0_0_12"/>
<dbReference type="AlphaFoldDB" id="I4B2D3"/>